<protein>
    <submittedName>
        <fullName evidence="4">Carboxypeptidase-like protein</fullName>
    </submittedName>
</protein>
<dbReference type="Pfam" id="PF13715">
    <property type="entry name" value="CarbopepD_reg_2"/>
    <property type="match status" value="1"/>
</dbReference>
<sequence>MNSALHAQQRILSTPFSPAFDKGSIHSFLEDINQRSQIIIEYASSVVDTGKVIVIYDKPTTIGALLQQVLNSQKVRITERNGKIILTPASTPLPEDALLSWYTVFGFVKDEASGEPLTDASVWDPVRHRGAYANQHGYFTIKLPEGKQTLQFSYAGYTTVTIALSDLQQDSRKDIKLQTVPPIPEVVISEEQRQKKEGADKVNAEDYNNVLGEPDVLRSLYQLPGVKNVADIPNGILVRGGNPGENLFLLDGNPVFNPMHLLGSLPIVNQTALKNMYVYKSNFPSRFGGGLSSVMDVNTKDGNMKKWKGEINAGVLAGSFTIEGPVKKDRTAIMLSFRHSWVNPFLRLIQRGVNLNFYDLQFKATQLIGKKDKLMLNVYAGDDNLHLWEGNTDNRHQWGNKNMALTWNRLLGPKAFVNTSVNLSSYNNIAGFRYSLYDSSGVMVQNKVYNIFSSIRQYNIRSVLELTPSNNWRMNMGGKMSYTKIKPFTRNVTQDFIDDPDEFSTFPALSFREYVLFYESEFKAGRRLTVRPGIHYSHYIYRDFSFNSWQPRFYAAYRLDAHQQLSIAWSQMGQYLHQVTNPYMGVNSDAWVPATRKLQPEQSRMVNAGYLYQNKKLGTFSAEFYYKKLQNVTNYIEGKNLFLNNTGWEQSVQTGKGWSYGGEFMFFKKTEKWTAQLSYTLSWNWRQFRSVNKGAKFPFKYDRRHDLNIAASYRIGKRWNCAALWTFATGDVFTLPSLVYPDFDDAQQIKDPLAPDEYRLIYQYTSSKAYRTPSYHRLDVSAGFHHLLKPALPAKLIIGIYNVYGAPSQYVYDLEGSMGRRSLVVSTRYQFFSITPYLSYNISF</sequence>
<dbReference type="Gene3D" id="2.60.40.1120">
    <property type="entry name" value="Carboxypeptidase-like, regulatory domain"/>
    <property type="match status" value="1"/>
</dbReference>
<dbReference type="InterPro" id="IPR008969">
    <property type="entry name" value="CarboxyPept-like_regulatory"/>
</dbReference>
<dbReference type="Proteomes" id="UP000293874">
    <property type="component" value="Unassembled WGS sequence"/>
</dbReference>
<proteinExistence type="predicted"/>
<dbReference type="OrthoDB" id="9803050at2"/>
<reference evidence="4 5" key="1">
    <citation type="submission" date="2019-02" db="EMBL/GenBank/DDBJ databases">
        <title>Genomic Encyclopedia of Type Strains, Phase IV (KMG-IV): sequencing the most valuable type-strain genomes for metagenomic binning, comparative biology and taxonomic classification.</title>
        <authorList>
            <person name="Goeker M."/>
        </authorList>
    </citation>
    <scope>NUCLEOTIDE SEQUENCE [LARGE SCALE GENOMIC DNA]</scope>
    <source>
        <strain evidence="4 5">DSM 18116</strain>
    </source>
</reference>
<comment type="subcellular location">
    <subcellularLocation>
        <location evidence="1">Cell outer membrane</location>
    </subcellularLocation>
</comment>
<evidence type="ECO:0000313" key="5">
    <source>
        <dbReference type="Proteomes" id="UP000293874"/>
    </source>
</evidence>
<dbReference type="GO" id="GO:0009279">
    <property type="term" value="C:cell outer membrane"/>
    <property type="evidence" value="ECO:0007669"/>
    <property type="project" value="UniProtKB-SubCell"/>
</dbReference>
<dbReference type="InterPro" id="IPR036942">
    <property type="entry name" value="Beta-barrel_TonB_sf"/>
</dbReference>
<keyword evidence="3" id="KW-0998">Cell outer membrane</keyword>
<keyword evidence="5" id="KW-1185">Reference proteome</keyword>
<evidence type="ECO:0000256" key="1">
    <source>
        <dbReference type="ARBA" id="ARBA00004442"/>
    </source>
</evidence>
<keyword evidence="2" id="KW-0472">Membrane</keyword>
<dbReference type="SUPFAM" id="SSF56935">
    <property type="entry name" value="Porins"/>
    <property type="match status" value="1"/>
</dbReference>
<dbReference type="RefSeq" id="WP_158644057.1">
    <property type="nucleotide sequence ID" value="NZ_CP042431.1"/>
</dbReference>
<accession>A0A4Q7N3W3</accession>
<dbReference type="EMBL" id="SGXA01000001">
    <property type="protein sequence ID" value="RZS75673.1"/>
    <property type="molecule type" value="Genomic_DNA"/>
</dbReference>
<comment type="caution">
    <text evidence="4">The sequence shown here is derived from an EMBL/GenBank/DDBJ whole genome shotgun (WGS) entry which is preliminary data.</text>
</comment>
<keyword evidence="4" id="KW-0645">Protease</keyword>
<name>A0A4Q7N3W3_9BACT</name>
<gene>
    <name evidence="4" type="ORF">EV199_1545</name>
</gene>
<dbReference type="AlphaFoldDB" id="A0A4Q7N3W3"/>
<evidence type="ECO:0000313" key="4">
    <source>
        <dbReference type="EMBL" id="RZS75673.1"/>
    </source>
</evidence>
<evidence type="ECO:0000256" key="2">
    <source>
        <dbReference type="ARBA" id="ARBA00023136"/>
    </source>
</evidence>
<keyword evidence="4" id="KW-0378">Hydrolase</keyword>
<dbReference type="Gene3D" id="2.40.170.20">
    <property type="entry name" value="TonB-dependent receptor, beta-barrel domain"/>
    <property type="match status" value="1"/>
</dbReference>
<dbReference type="GO" id="GO:0004180">
    <property type="term" value="F:carboxypeptidase activity"/>
    <property type="evidence" value="ECO:0007669"/>
    <property type="project" value="UniProtKB-KW"/>
</dbReference>
<evidence type="ECO:0000256" key="3">
    <source>
        <dbReference type="ARBA" id="ARBA00023237"/>
    </source>
</evidence>
<dbReference type="SUPFAM" id="SSF49464">
    <property type="entry name" value="Carboxypeptidase regulatory domain-like"/>
    <property type="match status" value="1"/>
</dbReference>
<organism evidence="4 5">
    <name type="scientific">Pseudobacter ginsenosidimutans</name>
    <dbReference type="NCBI Taxonomy" id="661488"/>
    <lineage>
        <taxon>Bacteria</taxon>
        <taxon>Pseudomonadati</taxon>
        <taxon>Bacteroidota</taxon>
        <taxon>Chitinophagia</taxon>
        <taxon>Chitinophagales</taxon>
        <taxon>Chitinophagaceae</taxon>
        <taxon>Pseudobacter</taxon>
    </lineage>
</organism>
<keyword evidence="4" id="KW-0121">Carboxypeptidase</keyword>